<dbReference type="EC" id="3.1.-.-" evidence="9"/>
<accession>A0ABU1QYT4</accession>
<dbReference type="Gene3D" id="3.40.50.1010">
    <property type="entry name" value="5'-nuclease"/>
    <property type="match status" value="1"/>
</dbReference>
<dbReference type="GO" id="GO:0004519">
    <property type="term" value="F:endonuclease activity"/>
    <property type="evidence" value="ECO:0007669"/>
    <property type="project" value="UniProtKB-KW"/>
</dbReference>
<gene>
    <name evidence="9" type="ORF">J2W84_002496</name>
</gene>
<evidence type="ECO:0000256" key="2">
    <source>
        <dbReference type="ARBA" id="ARBA00022649"/>
    </source>
</evidence>
<evidence type="ECO:0000256" key="3">
    <source>
        <dbReference type="ARBA" id="ARBA00022722"/>
    </source>
</evidence>
<dbReference type="SUPFAM" id="SSF88723">
    <property type="entry name" value="PIN domain-like"/>
    <property type="match status" value="1"/>
</dbReference>
<evidence type="ECO:0000256" key="7">
    <source>
        <dbReference type="ARBA" id="ARBA00038093"/>
    </source>
</evidence>
<sequence>MALKHIAIDTNIAIEILNGNKATLQMLSVFDVIALPVPVCGELMYGAKNSSKAERNLAHYRAFIGSCEILEAKLPTAWEYANIKLNLKLAGRPIPENDIWIAAICQSYDIPFASRDGHFSYIQSLHLIGL</sequence>
<dbReference type="Pfam" id="PF01850">
    <property type="entry name" value="PIN"/>
    <property type="match status" value="1"/>
</dbReference>
<evidence type="ECO:0000256" key="5">
    <source>
        <dbReference type="ARBA" id="ARBA00022801"/>
    </source>
</evidence>
<evidence type="ECO:0000313" key="10">
    <source>
        <dbReference type="Proteomes" id="UP001264980"/>
    </source>
</evidence>
<comment type="similarity">
    <text evidence="7">Belongs to the PINc/VapC protein family.</text>
</comment>
<organism evidence="9 10">
    <name type="scientific">Dyadobacter fermentans</name>
    <dbReference type="NCBI Taxonomy" id="94254"/>
    <lineage>
        <taxon>Bacteria</taxon>
        <taxon>Pseudomonadati</taxon>
        <taxon>Bacteroidota</taxon>
        <taxon>Cytophagia</taxon>
        <taxon>Cytophagales</taxon>
        <taxon>Spirosomataceae</taxon>
        <taxon>Dyadobacter</taxon>
    </lineage>
</organism>
<dbReference type="InterPro" id="IPR050556">
    <property type="entry name" value="Type_II_TA_system_RNase"/>
</dbReference>
<keyword evidence="3" id="KW-0540">Nuclease</keyword>
<name>A0ABU1QYT4_9BACT</name>
<dbReference type="CDD" id="cd18753">
    <property type="entry name" value="PIN_VapC4-5_FitB-like"/>
    <property type="match status" value="1"/>
</dbReference>
<keyword evidence="6" id="KW-0460">Magnesium</keyword>
<keyword evidence="4" id="KW-0479">Metal-binding</keyword>
<comment type="caution">
    <text evidence="9">The sequence shown here is derived from an EMBL/GenBank/DDBJ whole genome shotgun (WGS) entry which is preliminary data.</text>
</comment>
<dbReference type="EMBL" id="JAVDTI010000002">
    <property type="protein sequence ID" value="MDR6805450.1"/>
    <property type="molecule type" value="Genomic_DNA"/>
</dbReference>
<dbReference type="GO" id="GO:0016787">
    <property type="term" value="F:hydrolase activity"/>
    <property type="evidence" value="ECO:0007669"/>
    <property type="project" value="UniProtKB-KW"/>
</dbReference>
<keyword evidence="10" id="KW-1185">Reference proteome</keyword>
<proteinExistence type="inferred from homology"/>
<dbReference type="InterPro" id="IPR002716">
    <property type="entry name" value="PIN_dom"/>
</dbReference>
<keyword evidence="5 9" id="KW-0378">Hydrolase</keyword>
<dbReference type="InterPro" id="IPR029060">
    <property type="entry name" value="PIN-like_dom_sf"/>
</dbReference>
<keyword evidence="2" id="KW-1277">Toxin-antitoxin system</keyword>
<dbReference type="PANTHER" id="PTHR33653">
    <property type="entry name" value="RIBONUCLEASE VAPC2"/>
    <property type="match status" value="1"/>
</dbReference>
<reference evidence="9 10" key="1">
    <citation type="submission" date="2023-07" db="EMBL/GenBank/DDBJ databases">
        <title>Sorghum-associated microbial communities from plants grown in Nebraska, USA.</title>
        <authorList>
            <person name="Schachtman D."/>
        </authorList>
    </citation>
    <scope>NUCLEOTIDE SEQUENCE [LARGE SCALE GENOMIC DNA]</scope>
    <source>
        <strain evidence="9 10">BE57</strain>
    </source>
</reference>
<evidence type="ECO:0000256" key="4">
    <source>
        <dbReference type="ARBA" id="ARBA00022723"/>
    </source>
</evidence>
<dbReference type="Proteomes" id="UP001264980">
    <property type="component" value="Unassembled WGS sequence"/>
</dbReference>
<dbReference type="RefSeq" id="WP_309983286.1">
    <property type="nucleotide sequence ID" value="NZ_JAVDTI010000002.1"/>
</dbReference>
<evidence type="ECO:0000256" key="6">
    <source>
        <dbReference type="ARBA" id="ARBA00022842"/>
    </source>
</evidence>
<protein>
    <submittedName>
        <fullName evidence="9">tRNA(fMet)-specific endonuclease VapC</fullName>
        <ecNumber evidence="9">3.1.-.-</ecNumber>
    </submittedName>
</protein>
<evidence type="ECO:0000259" key="8">
    <source>
        <dbReference type="Pfam" id="PF01850"/>
    </source>
</evidence>
<feature type="domain" description="PIN" evidence="8">
    <location>
        <begin position="7"/>
        <end position="122"/>
    </location>
</feature>
<comment type="cofactor">
    <cofactor evidence="1">
        <name>Mg(2+)</name>
        <dbReference type="ChEBI" id="CHEBI:18420"/>
    </cofactor>
</comment>
<keyword evidence="9" id="KW-0255">Endonuclease</keyword>
<dbReference type="PANTHER" id="PTHR33653:SF1">
    <property type="entry name" value="RIBONUCLEASE VAPC2"/>
    <property type="match status" value="1"/>
</dbReference>
<evidence type="ECO:0000256" key="1">
    <source>
        <dbReference type="ARBA" id="ARBA00001946"/>
    </source>
</evidence>
<evidence type="ECO:0000313" key="9">
    <source>
        <dbReference type="EMBL" id="MDR6805450.1"/>
    </source>
</evidence>